<feature type="site" description="Transition state stabilizer" evidence="10">
    <location>
        <position position="99"/>
    </location>
</feature>
<dbReference type="GO" id="GO:0006511">
    <property type="term" value="P:ubiquitin-dependent protein catabolic process"/>
    <property type="evidence" value="ECO:0007669"/>
    <property type="project" value="UniProtKB-UniRule"/>
</dbReference>
<dbReference type="PROSITE" id="PS52049">
    <property type="entry name" value="ULD"/>
    <property type="match status" value="1"/>
</dbReference>
<name>A0A7S2KTA0_9STRA</name>
<dbReference type="Pfam" id="PF18031">
    <property type="entry name" value="UCH_C"/>
    <property type="match status" value="1"/>
</dbReference>
<feature type="active site" description="Nucleophile" evidence="8 10">
    <location>
        <position position="105"/>
    </location>
</feature>
<dbReference type="InterPro" id="IPR001578">
    <property type="entry name" value="Peptidase_C12_UCH"/>
</dbReference>
<keyword evidence="5 7" id="KW-0378">Hydrolase</keyword>
<evidence type="ECO:0000256" key="10">
    <source>
        <dbReference type="PROSITE-ProRule" id="PRU01393"/>
    </source>
</evidence>
<dbReference type="InterPro" id="IPR036959">
    <property type="entry name" value="Peptidase_C12_UCH_sf"/>
</dbReference>
<feature type="domain" description="UCH catalytic" evidence="11">
    <location>
        <begin position="7"/>
        <end position="271"/>
    </location>
</feature>
<organism evidence="12">
    <name type="scientific">Skeletonema marinoi</name>
    <dbReference type="NCBI Taxonomy" id="267567"/>
    <lineage>
        <taxon>Eukaryota</taxon>
        <taxon>Sar</taxon>
        <taxon>Stramenopiles</taxon>
        <taxon>Ochrophyta</taxon>
        <taxon>Bacillariophyta</taxon>
        <taxon>Coscinodiscophyceae</taxon>
        <taxon>Thalassiosirophycidae</taxon>
        <taxon>Thalassiosirales</taxon>
        <taxon>Skeletonemataceae</taxon>
        <taxon>Skeletonema</taxon>
        <taxon>Skeletonema marinoi-dohrnii complex</taxon>
    </lineage>
</organism>
<dbReference type="GO" id="GO:0016579">
    <property type="term" value="P:protein deubiquitination"/>
    <property type="evidence" value="ECO:0007669"/>
    <property type="project" value="InterPro"/>
</dbReference>
<dbReference type="EC" id="3.4.19.12" evidence="7"/>
<proteinExistence type="inferred from homology"/>
<dbReference type="PROSITE" id="PS52048">
    <property type="entry name" value="UCH_DOMAIN"/>
    <property type="match status" value="1"/>
</dbReference>
<evidence type="ECO:0000256" key="1">
    <source>
        <dbReference type="ARBA" id="ARBA00000707"/>
    </source>
</evidence>
<dbReference type="InterPro" id="IPR017390">
    <property type="entry name" value="Ubiquitinyl_hydrolase_UCH37"/>
</dbReference>
<evidence type="ECO:0000256" key="2">
    <source>
        <dbReference type="ARBA" id="ARBA00009326"/>
    </source>
</evidence>
<sequence>MADSSGDWCTIESDPGVFTSLIESFGVKNVELTELWSLDDESLQSLTAPIEGVDNAAVHGLIFLFKWQRQSSSATASLEGRGTPLTGDAVPEGLFFAQQTVQNACATQAILSVLFNARDAIVAQEGGESKDEGDDNGRRLELGQTLSNFKDFTCHFPPDLRGEAIGSSDEIRTAHNSFGRSEDAFLSDPTKPKRMATDDDDVFHFIAYVPHENGCVYELDGLQQGPIRVGEFKKDEADKDQWIKVARDAIQARLSNYSPTEIKFNLMAIVQDRRTYLNERLSALAAIGIEENDPAMVHIQSELHAEEEKRAQWALENARRHHNYLPFCVELLRSLAGSGKMDGLMTKAKTTAAEKRKRQQKS</sequence>
<dbReference type="SUPFAM" id="SSF54001">
    <property type="entry name" value="Cysteine proteinases"/>
    <property type="match status" value="1"/>
</dbReference>
<feature type="site" description="Important for enzyme activity" evidence="9 10">
    <location>
        <position position="220"/>
    </location>
</feature>
<evidence type="ECO:0000256" key="9">
    <source>
        <dbReference type="PIRSR" id="PIRSR038120-2"/>
    </source>
</evidence>
<feature type="active site" description="Proton donor" evidence="8 10">
    <location>
        <position position="204"/>
    </location>
</feature>
<keyword evidence="4 7" id="KW-0833">Ubl conjugation pathway</keyword>
<keyword evidence="6 7" id="KW-0788">Thiol protease</keyword>
<dbReference type="CDD" id="cd09617">
    <property type="entry name" value="Peptidase_C12_UCH37_BAP1"/>
    <property type="match status" value="1"/>
</dbReference>
<reference evidence="12" key="1">
    <citation type="submission" date="2021-01" db="EMBL/GenBank/DDBJ databases">
        <authorList>
            <person name="Corre E."/>
            <person name="Pelletier E."/>
            <person name="Niang G."/>
            <person name="Scheremetjew M."/>
            <person name="Finn R."/>
            <person name="Kale V."/>
            <person name="Holt S."/>
            <person name="Cochrane G."/>
            <person name="Meng A."/>
            <person name="Brown T."/>
            <person name="Cohen L."/>
        </authorList>
    </citation>
    <scope>NUCLEOTIDE SEQUENCE</scope>
    <source>
        <strain evidence="12">SM1012Den-03</strain>
    </source>
</reference>
<comment type="similarity">
    <text evidence="2 7 10">Belongs to the peptidase C12 family.</text>
</comment>
<dbReference type="PANTHER" id="PTHR10589:SF16">
    <property type="entry name" value="UBIQUITIN CARBOXYL-TERMINAL HYDROLASE ISOZYME L5"/>
    <property type="match status" value="1"/>
</dbReference>
<evidence type="ECO:0000256" key="3">
    <source>
        <dbReference type="ARBA" id="ARBA00022670"/>
    </source>
</evidence>
<evidence type="ECO:0000256" key="5">
    <source>
        <dbReference type="ARBA" id="ARBA00022801"/>
    </source>
</evidence>
<evidence type="ECO:0000256" key="4">
    <source>
        <dbReference type="ARBA" id="ARBA00022786"/>
    </source>
</evidence>
<keyword evidence="3 7" id="KW-0645">Protease</keyword>
<dbReference type="Gene3D" id="3.40.532.10">
    <property type="entry name" value="Peptidase C12, ubiquitin carboxyl-terminal hydrolase"/>
    <property type="match status" value="1"/>
</dbReference>
<evidence type="ECO:0000313" key="12">
    <source>
        <dbReference type="EMBL" id="CAD9584578.1"/>
    </source>
</evidence>
<dbReference type="InterPro" id="IPR038765">
    <property type="entry name" value="Papain-like_cys_pep_sf"/>
</dbReference>
<dbReference type="PANTHER" id="PTHR10589">
    <property type="entry name" value="UBIQUITIN CARBOXYL-TERMINAL HYDROLASE"/>
    <property type="match status" value="1"/>
</dbReference>
<evidence type="ECO:0000256" key="8">
    <source>
        <dbReference type="PIRSR" id="PIRSR038120-1"/>
    </source>
</evidence>
<accession>A0A7S2KTA0</accession>
<dbReference type="GO" id="GO:0004843">
    <property type="term" value="F:cysteine-type deubiquitinase activity"/>
    <property type="evidence" value="ECO:0007669"/>
    <property type="project" value="UniProtKB-UniRule"/>
</dbReference>
<gene>
    <name evidence="12" type="ORF">SMAR0320_LOCUS4652</name>
</gene>
<dbReference type="Pfam" id="PF01088">
    <property type="entry name" value="Peptidase_C12"/>
    <property type="match status" value="1"/>
</dbReference>
<evidence type="ECO:0000256" key="7">
    <source>
        <dbReference type="PIRNR" id="PIRNR038120"/>
    </source>
</evidence>
<dbReference type="AlphaFoldDB" id="A0A7S2KTA0"/>
<evidence type="ECO:0000259" key="11">
    <source>
        <dbReference type="PROSITE" id="PS52048"/>
    </source>
</evidence>
<dbReference type="EMBL" id="HBGZ01006614">
    <property type="protein sequence ID" value="CAD9584578.1"/>
    <property type="molecule type" value="Transcribed_RNA"/>
</dbReference>
<dbReference type="PIRSF" id="PIRSF038120">
    <property type="entry name" value="Ubiquitinyl_hydrolase_UCH37"/>
    <property type="match status" value="1"/>
</dbReference>
<comment type="catalytic activity">
    <reaction evidence="1 7 10">
        <text>Thiol-dependent hydrolysis of ester, thioester, amide, peptide and isopeptide bonds formed by the C-terminal Gly of ubiquitin (a 76-residue protein attached to proteins as an intracellular targeting signal).</text>
        <dbReference type="EC" id="3.4.19.12"/>
    </reaction>
</comment>
<evidence type="ECO:0000256" key="6">
    <source>
        <dbReference type="ARBA" id="ARBA00022807"/>
    </source>
</evidence>
<dbReference type="GO" id="GO:0005737">
    <property type="term" value="C:cytoplasm"/>
    <property type="evidence" value="ECO:0007669"/>
    <property type="project" value="TreeGrafter"/>
</dbReference>
<dbReference type="InterPro" id="IPR041507">
    <property type="entry name" value="UCH_C"/>
</dbReference>
<dbReference type="Gene3D" id="1.20.58.860">
    <property type="match status" value="1"/>
</dbReference>
<protein>
    <recommendedName>
        <fullName evidence="7">Ubiquitin carboxyl-terminal hydrolase</fullName>
        <ecNumber evidence="7">3.4.19.12</ecNumber>
    </recommendedName>
</protein>